<accession>A0A5B7EZ40</accession>
<dbReference type="Proteomes" id="UP000324222">
    <property type="component" value="Unassembled WGS sequence"/>
</dbReference>
<protein>
    <submittedName>
        <fullName evidence="1">Uncharacterized protein</fullName>
    </submittedName>
</protein>
<dbReference type="AlphaFoldDB" id="A0A5B7EZ40"/>
<proteinExistence type="predicted"/>
<organism evidence="1 2">
    <name type="scientific">Portunus trituberculatus</name>
    <name type="common">Swimming crab</name>
    <name type="synonym">Neptunus trituberculatus</name>
    <dbReference type="NCBI Taxonomy" id="210409"/>
    <lineage>
        <taxon>Eukaryota</taxon>
        <taxon>Metazoa</taxon>
        <taxon>Ecdysozoa</taxon>
        <taxon>Arthropoda</taxon>
        <taxon>Crustacea</taxon>
        <taxon>Multicrustacea</taxon>
        <taxon>Malacostraca</taxon>
        <taxon>Eumalacostraca</taxon>
        <taxon>Eucarida</taxon>
        <taxon>Decapoda</taxon>
        <taxon>Pleocyemata</taxon>
        <taxon>Brachyura</taxon>
        <taxon>Eubrachyura</taxon>
        <taxon>Portunoidea</taxon>
        <taxon>Portunidae</taxon>
        <taxon>Portuninae</taxon>
        <taxon>Portunus</taxon>
    </lineage>
</organism>
<keyword evidence="2" id="KW-1185">Reference proteome</keyword>
<sequence length="60" mass="6592">MICSVGTVQVRRVCVKKSVCPVPRHQVLCVGLVSSITWLCFPCRSGSLYKGEGRVMPAIR</sequence>
<gene>
    <name evidence="1" type="ORF">E2C01_033896</name>
</gene>
<comment type="caution">
    <text evidence="1">The sequence shown here is derived from an EMBL/GenBank/DDBJ whole genome shotgun (WGS) entry which is preliminary data.</text>
</comment>
<evidence type="ECO:0000313" key="1">
    <source>
        <dbReference type="EMBL" id="MPC40340.1"/>
    </source>
</evidence>
<name>A0A5B7EZ40_PORTR</name>
<evidence type="ECO:0000313" key="2">
    <source>
        <dbReference type="Proteomes" id="UP000324222"/>
    </source>
</evidence>
<dbReference type="EMBL" id="VSRR010004659">
    <property type="protein sequence ID" value="MPC40340.1"/>
    <property type="molecule type" value="Genomic_DNA"/>
</dbReference>
<reference evidence="1 2" key="1">
    <citation type="submission" date="2019-05" db="EMBL/GenBank/DDBJ databases">
        <title>Another draft genome of Portunus trituberculatus and its Hox gene families provides insights of decapod evolution.</title>
        <authorList>
            <person name="Jeong J.-H."/>
            <person name="Song I."/>
            <person name="Kim S."/>
            <person name="Choi T."/>
            <person name="Kim D."/>
            <person name="Ryu S."/>
            <person name="Kim W."/>
        </authorList>
    </citation>
    <scope>NUCLEOTIDE SEQUENCE [LARGE SCALE GENOMIC DNA]</scope>
    <source>
        <tissue evidence="1">Muscle</tissue>
    </source>
</reference>